<feature type="region of interest" description="Disordered" evidence="1">
    <location>
        <begin position="209"/>
        <end position="228"/>
    </location>
</feature>
<reference evidence="2 3" key="1">
    <citation type="submission" date="2019-06" db="EMBL/GenBank/DDBJ databases">
        <title>Sequencing the genomes of 1000 actinobacteria strains.</title>
        <authorList>
            <person name="Klenk H.-P."/>
        </authorList>
    </citation>
    <scope>NUCLEOTIDE SEQUENCE [LARGE SCALE GENOMIC DNA]</scope>
    <source>
        <strain evidence="2 3">DSM 21947</strain>
    </source>
</reference>
<protein>
    <submittedName>
        <fullName evidence="2">Uncharacterized protein</fullName>
    </submittedName>
</protein>
<dbReference type="EMBL" id="VFRA01000001">
    <property type="protein sequence ID" value="TQO19645.1"/>
    <property type="molecule type" value="Genomic_DNA"/>
</dbReference>
<feature type="compositionally biased region" description="Basic and acidic residues" evidence="1">
    <location>
        <begin position="214"/>
        <end position="225"/>
    </location>
</feature>
<dbReference type="SUPFAM" id="SSF50494">
    <property type="entry name" value="Trypsin-like serine proteases"/>
    <property type="match status" value="1"/>
</dbReference>
<dbReference type="AlphaFoldDB" id="A0A8H2PWY0"/>
<evidence type="ECO:0000313" key="2">
    <source>
        <dbReference type="EMBL" id="TQO19645.1"/>
    </source>
</evidence>
<organism evidence="2 3">
    <name type="scientific">Rhodoglobus vestalii</name>
    <dbReference type="NCBI Taxonomy" id="193384"/>
    <lineage>
        <taxon>Bacteria</taxon>
        <taxon>Bacillati</taxon>
        <taxon>Actinomycetota</taxon>
        <taxon>Actinomycetes</taxon>
        <taxon>Micrococcales</taxon>
        <taxon>Microbacteriaceae</taxon>
        <taxon>Rhodoglobus</taxon>
    </lineage>
</organism>
<evidence type="ECO:0000313" key="3">
    <source>
        <dbReference type="Proteomes" id="UP000316560"/>
    </source>
</evidence>
<dbReference type="InterPro" id="IPR043504">
    <property type="entry name" value="Peptidase_S1_PA_chymotrypsin"/>
</dbReference>
<keyword evidence="3" id="KW-1185">Reference proteome</keyword>
<dbReference type="InterPro" id="IPR009003">
    <property type="entry name" value="Peptidase_S1_PA"/>
</dbReference>
<name>A0A8H2PWY0_9MICO</name>
<dbReference type="Gene3D" id="2.40.10.10">
    <property type="entry name" value="Trypsin-like serine proteases"/>
    <property type="match status" value="2"/>
</dbReference>
<gene>
    <name evidence="2" type="ORF">FB472_1216</name>
</gene>
<accession>A0A8H2PWY0</accession>
<comment type="caution">
    <text evidence="2">The sequence shown here is derived from an EMBL/GenBank/DDBJ whole genome shotgun (WGS) entry which is preliminary data.</text>
</comment>
<dbReference type="Proteomes" id="UP000316560">
    <property type="component" value="Unassembled WGS sequence"/>
</dbReference>
<sequence>MGKSDHSATASSGLIVRGRRRGGARLGGVLATLVLLAVMTPSVAMASSEVDDDGASKVVESDPLKAEVSPEKMESILQEFQKTGIVEGSGSPSEWKNFNEDAPPEVFELANALWKDYGNTRGYGPVEWVKETGEVLVWWHGSLPEKASRLLADTSRKDSLPVQVRPMVYSGMDLNAAAHEMAESLAKTWPEVTSVTALHDGTGIEVALANSNGEARKDAPRESTSDRLGASASFPVDFVSTGEVQTTDDRVSQVAPYASGGRIKRGGSGCTSGFSVQIGEPAPDIIKSQGMMFANHCGAYGPGTWTTVSNKFFGNKSSQYAAKYRDVALMVNDPVQSGVSDSLRFYYPQMFLGAYNSGTRWIVVDGQVPVIGGAWCFSGSYSGTFCYNTITDINVYVNYGGGAPSSVGPLVETVNSANLIPVGQGDSGGPAFNFQSPNTNGVYATGIISGIRTASTACSGLQYEGRMCSDTALISPIYPAMSAIDRGVRLMTITDY</sequence>
<evidence type="ECO:0000256" key="1">
    <source>
        <dbReference type="SAM" id="MobiDB-lite"/>
    </source>
</evidence>
<proteinExistence type="predicted"/>